<dbReference type="Proteomes" id="UP001144673">
    <property type="component" value="Chromosome 1"/>
</dbReference>
<comment type="caution">
    <text evidence="2">The sequence shown here is derived from an EMBL/GenBank/DDBJ whole genome shotgun (WGS) entry which is preliminary data.</text>
</comment>
<evidence type="ECO:0000256" key="1">
    <source>
        <dbReference type="SAM" id="MobiDB-lite"/>
    </source>
</evidence>
<dbReference type="GeneID" id="80894534"/>
<dbReference type="EMBL" id="JAJHUN010000001">
    <property type="protein sequence ID" value="KAJ4165755.1"/>
    <property type="molecule type" value="Genomic_DNA"/>
</dbReference>
<dbReference type="AlphaFoldDB" id="A0A9W8QRH2"/>
<evidence type="ECO:0000313" key="3">
    <source>
        <dbReference type="Proteomes" id="UP001144673"/>
    </source>
</evidence>
<sequence length="117" mass="12765">MYSYLDIRYHSSAPHSAACPATTERRRKHSLATTHRGALSSCDCSQKLCRSSISSLALPLLYDRDRFLLRLTALPLLASASLSARASSELLHAQMRASSSDSPDPPTSITYRPPSTS</sequence>
<dbReference type="KEGG" id="amus:LMH87_007375"/>
<reference evidence="2" key="1">
    <citation type="journal article" date="2023" name="Access Microbiol">
        <title>De-novo genome assembly for Akanthomyces muscarius, a biocontrol agent of insect agricultural pests.</title>
        <authorList>
            <person name="Erdos Z."/>
            <person name="Studholme D.J."/>
            <person name="Raymond B."/>
            <person name="Sharma M."/>
        </authorList>
    </citation>
    <scope>NUCLEOTIDE SEQUENCE</scope>
    <source>
        <strain evidence="2">Ve6</strain>
    </source>
</reference>
<accession>A0A9W8QRH2</accession>
<dbReference type="RefSeq" id="XP_056060670.1">
    <property type="nucleotide sequence ID" value="XM_056192451.1"/>
</dbReference>
<gene>
    <name evidence="2" type="ORF">LMH87_007375</name>
</gene>
<name>A0A9W8QRH2_AKAMU</name>
<feature type="region of interest" description="Disordered" evidence="1">
    <location>
        <begin position="93"/>
        <end position="117"/>
    </location>
</feature>
<protein>
    <submittedName>
        <fullName evidence="2">Uncharacterized protein</fullName>
    </submittedName>
</protein>
<organism evidence="2 3">
    <name type="scientific">Akanthomyces muscarius</name>
    <name type="common">Entomopathogenic fungus</name>
    <name type="synonym">Lecanicillium muscarium</name>
    <dbReference type="NCBI Taxonomy" id="2231603"/>
    <lineage>
        <taxon>Eukaryota</taxon>
        <taxon>Fungi</taxon>
        <taxon>Dikarya</taxon>
        <taxon>Ascomycota</taxon>
        <taxon>Pezizomycotina</taxon>
        <taxon>Sordariomycetes</taxon>
        <taxon>Hypocreomycetidae</taxon>
        <taxon>Hypocreales</taxon>
        <taxon>Cordycipitaceae</taxon>
        <taxon>Akanthomyces</taxon>
    </lineage>
</organism>
<evidence type="ECO:0000313" key="2">
    <source>
        <dbReference type="EMBL" id="KAJ4165755.1"/>
    </source>
</evidence>
<keyword evidence="3" id="KW-1185">Reference proteome</keyword>
<proteinExistence type="predicted"/>